<keyword evidence="1" id="KW-1133">Transmembrane helix</keyword>
<keyword evidence="1" id="KW-0812">Transmembrane</keyword>
<evidence type="ECO:0000313" key="3">
    <source>
        <dbReference type="Proteomes" id="UP000301751"/>
    </source>
</evidence>
<feature type="transmembrane region" description="Helical" evidence="1">
    <location>
        <begin position="33"/>
        <end position="52"/>
    </location>
</feature>
<reference evidence="3" key="1">
    <citation type="submission" date="2019-03" db="EMBL/GenBank/DDBJ databases">
        <title>Aquabacterium pictum sp.nov., the first bacteriochlorophyll a-containing freshwater bacterium in the genus Aquabacterium of the class Betaproteobacteria.</title>
        <authorList>
            <person name="Hirose S."/>
            <person name="Tank M."/>
            <person name="Hara E."/>
            <person name="Tamaki H."/>
            <person name="Takaichi S."/>
            <person name="Haruta S."/>
            <person name="Hanada S."/>
        </authorList>
    </citation>
    <scope>NUCLEOTIDE SEQUENCE [LARGE SCALE GENOMIC DNA]</scope>
    <source>
        <strain evidence="3">W35</strain>
    </source>
</reference>
<dbReference type="Proteomes" id="UP000301751">
    <property type="component" value="Unassembled WGS sequence"/>
</dbReference>
<name>A0A480AXU0_9BURK</name>
<keyword evidence="1" id="KW-0472">Membrane</keyword>
<dbReference type="AlphaFoldDB" id="A0A480AXU0"/>
<proteinExistence type="predicted"/>
<dbReference type="RefSeq" id="WP_154694095.1">
    <property type="nucleotide sequence ID" value="NZ_BJCL01000012.1"/>
</dbReference>
<gene>
    <name evidence="2" type="ORF">AQPW35_40180</name>
</gene>
<comment type="caution">
    <text evidence="2">The sequence shown here is derived from an EMBL/GenBank/DDBJ whole genome shotgun (WGS) entry which is preliminary data.</text>
</comment>
<dbReference type="EMBL" id="BJCL01000012">
    <property type="protein sequence ID" value="GCL64937.1"/>
    <property type="molecule type" value="Genomic_DNA"/>
</dbReference>
<accession>A0A480AXU0</accession>
<evidence type="ECO:0000256" key="1">
    <source>
        <dbReference type="SAM" id="Phobius"/>
    </source>
</evidence>
<keyword evidence="3" id="KW-1185">Reference proteome</keyword>
<organism evidence="2 3">
    <name type="scientific">Pseudaquabacterium pictum</name>
    <dbReference type="NCBI Taxonomy" id="2315236"/>
    <lineage>
        <taxon>Bacteria</taxon>
        <taxon>Pseudomonadati</taxon>
        <taxon>Pseudomonadota</taxon>
        <taxon>Betaproteobacteria</taxon>
        <taxon>Burkholderiales</taxon>
        <taxon>Sphaerotilaceae</taxon>
        <taxon>Pseudaquabacterium</taxon>
    </lineage>
</organism>
<evidence type="ECO:0000313" key="2">
    <source>
        <dbReference type="EMBL" id="GCL64937.1"/>
    </source>
</evidence>
<protein>
    <submittedName>
        <fullName evidence="2">Uncharacterized protein</fullName>
    </submittedName>
</protein>
<sequence length="58" mass="5871">MNARAFGIGLAVTALVFFIGAGAAVRFMDTGPALLVGLTTWLGAAAAFANGMTGARRR</sequence>